<keyword evidence="3" id="KW-1185">Reference proteome</keyword>
<reference evidence="2 3" key="1">
    <citation type="submission" date="2018-03" db="EMBL/GenBank/DDBJ databases">
        <authorList>
            <person name="Gulvik C.A."/>
        </authorList>
    </citation>
    <scope>NUCLEOTIDE SEQUENCE [LARGE SCALE GENOMIC DNA]</scope>
    <source>
        <strain evidence="2 3">JCM 31581</strain>
    </source>
</reference>
<evidence type="ECO:0000313" key="2">
    <source>
        <dbReference type="EMBL" id="RST89999.1"/>
    </source>
</evidence>
<dbReference type="GO" id="GO:0004523">
    <property type="term" value="F:RNA-DNA hybrid ribonuclease activity"/>
    <property type="evidence" value="ECO:0007669"/>
    <property type="project" value="InterPro"/>
</dbReference>
<dbReference type="Proteomes" id="UP000277864">
    <property type="component" value="Unassembled WGS sequence"/>
</dbReference>
<dbReference type="InterPro" id="IPR012337">
    <property type="entry name" value="RNaseH-like_sf"/>
</dbReference>
<comment type="caution">
    <text evidence="2">The sequence shown here is derived from an EMBL/GenBank/DDBJ whole genome shotgun (WGS) entry which is preliminary data.</text>
</comment>
<evidence type="ECO:0000259" key="1">
    <source>
        <dbReference type="PROSITE" id="PS50879"/>
    </source>
</evidence>
<name>A0A3R9YXX6_9ENTE</name>
<dbReference type="PANTHER" id="PTHR47723">
    <property type="entry name" value="OS05G0353850 PROTEIN"/>
    <property type="match status" value="1"/>
</dbReference>
<dbReference type="EMBL" id="PXZH01000001">
    <property type="protein sequence ID" value="RST89999.1"/>
    <property type="molecule type" value="Genomic_DNA"/>
</dbReference>
<dbReference type="PROSITE" id="PS50879">
    <property type="entry name" value="RNASE_H_1"/>
    <property type="match status" value="1"/>
</dbReference>
<dbReference type="AlphaFoldDB" id="A0A3R9YXX6"/>
<dbReference type="InterPro" id="IPR036397">
    <property type="entry name" value="RNaseH_sf"/>
</dbReference>
<sequence>MLNVYTDGASAGNPGPSGLGLLITGENIHQQINLPLPDMDNHEAEWVAICYALHYLIKNNDTNQTIILHSDSKTAMQIIQQNQTKKPKFKPYLNFIQAHTDFFPLILFQWIPEKQNKGADSLAKQGLQQAKNCSNQEKLAKSIAFLHEA</sequence>
<dbReference type="PANTHER" id="PTHR47723:SF19">
    <property type="entry name" value="POLYNUCLEOTIDYL TRANSFERASE, RIBONUCLEASE H-LIKE SUPERFAMILY PROTEIN"/>
    <property type="match status" value="1"/>
</dbReference>
<dbReference type="Gene3D" id="3.30.420.10">
    <property type="entry name" value="Ribonuclease H-like superfamily/Ribonuclease H"/>
    <property type="match status" value="1"/>
</dbReference>
<feature type="domain" description="RNase H type-1" evidence="1">
    <location>
        <begin position="1"/>
        <end position="128"/>
    </location>
</feature>
<dbReference type="InterPro" id="IPR002156">
    <property type="entry name" value="RNaseH_domain"/>
</dbReference>
<proteinExistence type="predicted"/>
<dbReference type="OrthoDB" id="7845843at2"/>
<dbReference type="InterPro" id="IPR053151">
    <property type="entry name" value="RNase_H-like"/>
</dbReference>
<dbReference type="GO" id="GO:0003676">
    <property type="term" value="F:nucleic acid binding"/>
    <property type="evidence" value="ECO:0007669"/>
    <property type="project" value="InterPro"/>
</dbReference>
<dbReference type="SUPFAM" id="SSF53098">
    <property type="entry name" value="Ribonuclease H-like"/>
    <property type="match status" value="1"/>
</dbReference>
<evidence type="ECO:0000313" key="3">
    <source>
        <dbReference type="Proteomes" id="UP000277864"/>
    </source>
</evidence>
<accession>A0A3R9YXX6</accession>
<gene>
    <name evidence="2" type="ORF">C7P63_02660</name>
</gene>
<dbReference type="CDD" id="cd09279">
    <property type="entry name" value="RNase_HI_like"/>
    <property type="match status" value="1"/>
</dbReference>
<organism evidence="2 3">
    <name type="scientific">Vagococcus humatus</name>
    <dbReference type="NCBI Taxonomy" id="1889241"/>
    <lineage>
        <taxon>Bacteria</taxon>
        <taxon>Bacillati</taxon>
        <taxon>Bacillota</taxon>
        <taxon>Bacilli</taxon>
        <taxon>Lactobacillales</taxon>
        <taxon>Enterococcaceae</taxon>
        <taxon>Vagococcus</taxon>
    </lineage>
</organism>
<dbReference type="RefSeq" id="WP_125942614.1">
    <property type="nucleotide sequence ID" value="NZ_PXZH01000001.1"/>
</dbReference>
<dbReference type="Pfam" id="PF00075">
    <property type="entry name" value="RNase_H"/>
    <property type="match status" value="1"/>
</dbReference>
<protein>
    <submittedName>
        <fullName evidence="2">Ribonuclease HI</fullName>
    </submittedName>
</protein>